<keyword evidence="4" id="KW-0067">ATP-binding</keyword>
<dbReference type="Pfam" id="PF00664">
    <property type="entry name" value="ABC_membrane"/>
    <property type="match status" value="1"/>
</dbReference>
<reference evidence="11" key="1">
    <citation type="submission" date="2025-08" db="UniProtKB">
        <authorList>
            <consortium name="RefSeq"/>
        </authorList>
    </citation>
    <scope>IDENTIFICATION</scope>
</reference>
<feature type="transmembrane region" description="Helical" evidence="8">
    <location>
        <begin position="106"/>
        <end position="128"/>
    </location>
</feature>
<dbReference type="GO" id="GO:0016020">
    <property type="term" value="C:membrane"/>
    <property type="evidence" value="ECO:0007669"/>
    <property type="project" value="InterPro"/>
</dbReference>
<keyword evidence="6 8" id="KW-0472">Membrane</keyword>
<dbReference type="PANTHER" id="PTHR24223">
    <property type="entry name" value="ATP-BINDING CASSETTE SUB-FAMILY C"/>
    <property type="match status" value="1"/>
</dbReference>
<feature type="domain" description="ABC transmembrane type-1" evidence="9">
    <location>
        <begin position="112"/>
        <end position="210"/>
    </location>
</feature>
<sequence length="224" mass="24746">MRDGMIVQGGKYNELLSSGLDFKELVAAHETSMELVEMSPTIPSKSSPSPQISPQPSSNHREANGANDSLGQPKSDNRTSKLIKEEEKETGKVSLHVYKVYCTEAYGWWGVVLVLSLSLLWQATLMAGDYWLSYETSADRAVAFKPSVFITVYAIIAAISFLVVLVRAFSVTIVGLSTAQIFFKQILHSILHAPMSFFDTTPSGRILSRVRVCELELLTFSFSV</sequence>
<evidence type="ECO:0000256" key="1">
    <source>
        <dbReference type="ARBA" id="ARBA00022448"/>
    </source>
</evidence>
<evidence type="ECO:0000256" key="6">
    <source>
        <dbReference type="ARBA" id="ARBA00023136"/>
    </source>
</evidence>
<feature type="compositionally biased region" description="Basic and acidic residues" evidence="7">
    <location>
        <begin position="75"/>
        <end position="85"/>
    </location>
</feature>
<dbReference type="KEGG" id="pavi:110761768"/>
<dbReference type="AlphaFoldDB" id="A0A6P5SUT8"/>
<keyword evidence="5 8" id="KW-1133">Transmembrane helix</keyword>
<keyword evidence="1" id="KW-0813">Transport</keyword>
<dbReference type="Gene3D" id="1.20.1560.10">
    <property type="entry name" value="ABC transporter type 1, transmembrane domain"/>
    <property type="match status" value="1"/>
</dbReference>
<evidence type="ECO:0000256" key="3">
    <source>
        <dbReference type="ARBA" id="ARBA00022741"/>
    </source>
</evidence>
<evidence type="ECO:0000313" key="11">
    <source>
        <dbReference type="RefSeq" id="XP_021820019.1"/>
    </source>
</evidence>
<evidence type="ECO:0000256" key="7">
    <source>
        <dbReference type="SAM" id="MobiDB-lite"/>
    </source>
</evidence>
<keyword evidence="3" id="KW-0547">Nucleotide-binding</keyword>
<evidence type="ECO:0000259" key="9">
    <source>
        <dbReference type="PROSITE" id="PS50929"/>
    </source>
</evidence>
<gene>
    <name evidence="11" type="primary">LOC110761768</name>
</gene>
<dbReference type="GO" id="GO:0140359">
    <property type="term" value="F:ABC-type transporter activity"/>
    <property type="evidence" value="ECO:0007669"/>
    <property type="project" value="InterPro"/>
</dbReference>
<dbReference type="InterPro" id="IPR011527">
    <property type="entry name" value="ABC1_TM_dom"/>
</dbReference>
<keyword evidence="2 8" id="KW-0812">Transmembrane</keyword>
<dbReference type="GO" id="GO:0005524">
    <property type="term" value="F:ATP binding"/>
    <property type="evidence" value="ECO:0007669"/>
    <property type="project" value="UniProtKB-KW"/>
</dbReference>
<accession>A0A6P5SUT8</accession>
<keyword evidence="10" id="KW-1185">Reference proteome</keyword>
<evidence type="ECO:0000256" key="4">
    <source>
        <dbReference type="ARBA" id="ARBA00022840"/>
    </source>
</evidence>
<feature type="transmembrane region" description="Helical" evidence="8">
    <location>
        <begin position="148"/>
        <end position="176"/>
    </location>
</feature>
<name>A0A6P5SUT8_PRUAV</name>
<feature type="compositionally biased region" description="Low complexity" evidence="7">
    <location>
        <begin position="39"/>
        <end position="58"/>
    </location>
</feature>
<dbReference type="InterPro" id="IPR050173">
    <property type="entry name" value="ABC_transporter_C-like"/>
</dbReference>
<protein>
    <submittedName>
        <fullName evidence="11">ABC transporter C family member 4-like isoform X1</fullName>
    </submittedName>
</protein>
<proteinExistence type="predicted"/>
<dbReference type="SUPFAM" id="SSF90123">
    <property type="entry name" value="ABC transporter transmembrane region"/>
    <property type="match status" value="1"/>
</dbReference>
<organism evidence="10 11">
    <name type="scientific">Prunus avium</name>
    <name type="common">Cherry</name>
    <name type="synonym">Cerasus avium</name>
    <dbReference type="NCBI Taxonomy" id="42229"/>
    <lineage>
        <taxon>Eukaryota</taxon>
        <taxon>Viridiplantae</taxon>
        <taxon>Streptophyta</taxon>
        <taxon>Embryophyta</taxon>
        <taxon>Tracheophyta</taxon>
        <taxon>Spermatophyta</taxon>
        <taxon>Magnoliopsida</taxon>
        <taxon>eudicotyledons</taxon>
        <taxon>Gunneridae</taxon>
        <taxon>Pentapetalae</taxon>
        <taxon>rosids</taxon>
        <taxon>fabids</taxon>
        <taxon>Rosales</taxon>
        <taxon>Rosaceae</taxon>
        <taxon>Amygdaloideae</taxon>
        <taxon>Amygdaleae</taxon>
        <taxon>Prunus</taxon>
    </lineage>
</organism>
<dbReference type="PANTHER" id="PTHR24223:SF362">
    <property type="entry name" value="ABC TRANSPORTER C FAMILY MEMBER 4"/>
    <property type="match status" value="1"/>
</dbReference>
<evidence type="ECO:0000256" key="8">
    <source>
        <dbReference type="SAM" id="Phobius"/>
    </source>
</evidence>
<dbReference type="GeneID" id="110761768"/>
<dbReference type="RefSeq" id="XP_021820019.1">
    <property type="nucleotide sequence ID" value="XM_021964327.1"/>
</dbReference>
<evidence type="ECO:0000256" key="5">
    <source>
        <dbReference type="ARBA" id="ARBA00022989"/>
    </source>
</evidence>
<evidence type="ECO:0000256" key="2">
    <source>
        <dbReference type="ARBA" id="ARBA00022692"/>
    </source>
</evidence>
<feature type="region of interest" description="Disordered" evidence="7">
    <location>
        <begin position="37"/>
        <end position="85"/>
    </location>
</feature>
<dbReference type="InterPro" id="IPR036640">
    <property type="entry name" value="ABC1_TM_sf"/>
</dbReference>
<dbReference type="PROSITE" id="PS50929">
    <property type="entry name" value="ABC_TM1F"/>
    <property type="match status" value="1"/>
</dbReference>
<dbReference type="Proteomes" id="UP000515124">
    <property type="component" value="Unplaced"/>
</dbReference>
<evidence type="ECO:0000313" key="10">
    <source>
        <dbReference type="Proteomes" id="UP000515124"/>
    </source>
</evidence>